<comment type="caution">
    <text evidence="3">The sequence shown here is derived from an EMBL/GenBank/DDBJ whole genome shotgun (WGS) entry which is preliminary data.</text>
</comment>
<dbReference type="InterPro" id="IPR002939">
    <property type="entry name" value="DnaJ_C"/>
</dbReference>
<dbReference type="GO" id="GO:0042026">
    <property type="term" value="P:protein refolding"/>
    <property type="evidence" value="ECO:0007669"/>
    <property type="project" value="TreeGrafter"/>
</dbReference>
<proteinExistence type="predicted"/>
<dbReference type="Gene3D" id="1.10.287.110">
    <property type="entry name" value="DnaJ domain"/>
    <property type="match status" value="1"/>
</dbReference>
<gene>
    <name evidence="3" type="ORF">KME07_18025</name>
</gene>
<dbReference type="InterPro" id="IPR001623">
    <property type="entry name" value="DnaJ_domain"/>
</dbReference>
<dbReference type="Gene3D" id="2.60.260.20">
    <property type="entry name" value="Urease metallochaperone UreE, N-terminal domain"/>
    <property type="match status" value="2"/>
</dbReference>
<dbReference type="GO" id="GO:0005737">
    <property type="term" value="C:cytoplasm"/>
    <property type="evidence" value="ECO:0007669"/>
    <property type="project" value="TreeGrafter"/>
</dbReference>
<dbReference type="CDD" id="cd10747">
    <property type="entry name" value="DnaJ_C"/>
    <property type="match status" value="1"/>
</dbReference>
<dbReference type="PANTHER" id="PTHR43096">
    <property type="entry name" value="DNAJ HOMOLOG 1, MITOCHONDRIAL-RELATED"/>
    <property type="match status" value="1"/>
</dbReference>
<dbReference type="InterPro" id="IPR008971">
    <property type="entry name" value="HSP40/DnaJ_pept-bd"/>
</dbReference>
<dbReference type="InterPro" id="IPR036869">
    <property type="entry name" value="J_dom_sf"/>
</dbReference>
<dbReference type="PRINTS" id="PR00625">
    <property type="entry name" value="JDOMAIN"/>
</dbReference>
<protein>
    <submittedName>
        <fullName evidence="3">DnaJ domain-containing protein</fullName>
    </submittedName>
</protein>
<dbReference type="SUPFAM" id="SSF46565">
    <property type="entry name" value="Chaperone J-domain"/>
    <property type="match status" value="1"/>
</dbReference>
<dbReference type="SMART" id="SM00271">
    <property type="entry name" value="DnaJ"/>
    <property type="match status" value="1"/>
</dbReference>
<evidence type="ECO:0000313" key="3">
    <source>
        <dbReference type="EMBL" id="MBW4467328.1"/>
    </source>
</evidence>
<feature type="domain" description="J" evidence="2">
    <location>
        <begin position="8"/>
        <end position="73"/>
    </location>
</feature>
<reference evidence="3" key="1">
    <citation type="submission" date="2021-05" db="EMBL/GenBank/DDBJ databases">
        <authorList>
            <person name="Pietrasiak N."/>
            <person name="Ward R."/>
            <person name="Stajich J.E."/>
            <person name="Kurbessoian T."/>
        </authorList>
    </citation>
    <scope>NUCLEOTIDE SEQUENCE</scope>
    <source>
        <strain evidence="3">GSE-TBD4-15B</strain>
    </source>
</reference>
<evidence type="ECO:0000259" key="2">
    <source>
        <dbReference type="PROSITE" id="PS50076"/>
    </source>
</evidence>
<dbReference type="CDD" id="cd06257">
    <property type="entry name" value="DnaJ"/>
    <property type="match status" value="1"/>
</dbReference>
<reference evidence="3" key="2">
    <citation type="journal article" date="2022" name="Microbiol. Resour. Announc.">
        <title>Metagenome Sequencing to Explore Phylogenomics of Terrestrial Cyanobacteria.</title>
        <authorList>
            <person name="Ward R.D."/>
            <person name="Stajich J.E."/>
            <person name="Johansen J.R."/>
            <person name="Huntemann M."/>
            <person name="Clum A."/>
            <person name="Foster B."/>
            <person name="Foster B."/>
            <person name="Roux S."/>
            <person name="Palaniappan K."/>
            <person name="Varghese N."/>
            <person name="Mukherjee S."/>
            <person name="Reddy T.B.K."/>
            <person name="Daum C."/>
            <person name="Copeland A."/>
            <person name="Chen I.A."/>
            <person name="Ivanova N.N."/>
            <person name="Kyrpides N.C."/>
            <person name="Shapiro N."/>
            <person name="Eloe-Fadrosh E.A."/>
            <person name="Pietrasiak N."/>
        </authorList>
    </citation>
    <scope>NUCLEOTIDE SEQUENCE</scope>
    <source>
        <strain evidence="3">GSE-TBD4-15B</strain>
    </source>
</reference>
<name>A0A951PE51_9CYAN</name>
<dbReference type="PROSITE" id="PS50076">
    <property type="entry name" value="DNAJ_2"/>
    <property type="match status" value="1"/>
</dbReference>
<dbReference type="Pfam" id="PF00226">
    <property type="entry name" value="DnaJ"/>
    <property type="match status" value="1"/>
</dbReference>
<dbReference type="GO" id="GO:0051082">
    <property type="term" value="F:unfolded protein binding"/>
    <property type="evidence" value="ECO:0007669"/>
    <property type="project" value="InterPro"/>
</dbReference>
<sequence>MATTGFKDYYATLGVSKLATADEIKQAFRRLARKHHPDVNPGDKSAEAKFKEINEAYEVLSDSDKRRKYDQYGQYWDRMGSSSGAPGGAGFDPNSVDFSQYGSFDDFVNELLGRFGNTPGAQGYSYRGARSTSPGGFNDFSGYRDPAAGAGQDLESALSLTLAEAFHGVERRFSLGNETLSVRIPAGVKTGSRIRVKEKGQINPVSRRRGDLYLVVELKPHSFFKFEGDNLTCELPITPDEAVLGAAVEVPTLDGSVTMNIPANVRSGQTLRLRGKGWRTASGERSDQMVRLMIVPPPALSDSEHQLYEQLRSIRSSDPRSSLKQMRL</sequence>
<keyword evidence="1" id="KW-0143">Chaperone</keyword>
<dbReference type="PANTHER" id="PTHR43096:SF52">
    <property type="entry name" value="DNAJ HOMOLOG 1, MITOCHONDRIAL-RELATED"/>
    <property type="match status" value="1"/>
</dbReference>
<evidence type="ECO:0000256" key="1">
    <source>
        <dbReference type="ARBA" id="ARBA00023186"/>
    </source>
</evidence>
<dbReference type="FunFam" id="2.60.260.20:FF:000013">
    <property type="entry name" value="DnaJ subfamily B member 11"/>
    <property type="match status" value="1"/>
</dbReference>
<dbReference type="Pfam" id="PF01556">
    <property type="entry name" value="DnaJ_C"/>
    <property type="match status" value="1"/>
</dbReference>
<dbReference type="SUPFAM" id="SSF49493">
    <property type="entry name" value="HSP40/DnaJ peptide-binding domain"/>
    <property type="match status" value="2"/>
</dbReference>
<evidence type="ECO:0000313" key="4">
    <source>
        <dbReference type="Proteomes" id="UP000707356"/>
    </source>
</evidence>
<dbReference type="InterPro" id="IPR018253">
    <property type="entry name" value="DnaJ_domain_CS"/>
</dbReference>
<dbReference type="EMBL" id="JAHHHV010000075">
    <property type="protein sequence ID" value="MBW4467328.1"/>
    <property type="molecule type" value="Genomic_DNA"/>
</dbReference>
<dbReference type="PROSITE" id="PS00636">
    <property type="entry name" value="DNAJ_1"/>
    <property type="match status" value="1"/>
</dbReference>
<organism evidence="3 4">
    <name type="scientific">Pegethrix bostrychoides GSE-TBD4-15B</name>
    <dbReference type="NCBI Taxonomy" id="2839662"/>
    <lineage>
        <taxon>Bacteria</taxon>
        <taxon>Bacillati</taxon>
        <taxon>Cyanobacteriota</taxon>
        <taxon>Cyanophyceae</taxon>
        <taxon>Oculatellales</taxon>
        <taxon>Oculatellaceae</taxon>
        <taxon>Pegethrix</taxon>
    </lineage>
</organism>
<dbReference type="AlphaFoldDB" id="A0A951PE51"/>
<dbReference type="Proteomes" id="UP000707356">
    <property type="component" value="Unassembled WGS sequence"/>
</dbReference>
<accession>A0A951PE51</accession>